<accession>A0A7X6GVS5</accession>
<feature type="transmembrane region" description="Helical" evidence="1">
    <location>
        <begin position="92"/>
        <end position="113"/>
    </location>
</feature>
<dbReference type="AlphaFoldDB" id="A0A7X6GVS5"/>
<gene>
    <name evidence="2" type="ORF">HCU73_01735</name>
</gene>
<sequence length="168" mass="17383">MAGPAPHPTTGWHGIDRAAFGLVYGAITVLSLLMAMGDHPEAPYETAAILFGSVLAVTLAKAFAELLAHALDTGERLTRGAWRAAWRHSAPTLAVANLPTLLFVAAGLGWLRVEAAGGLAQGVCVLVLMLVGARVGWVIDRRPLPAIGGAFFAGGIGAALALMKFVIH</sequence>
<keyword evidence="1" id="KW-0812">Transmembrane</keyword>
<evidence type="ECO:0000256" key="1">
    <source>
        <dbReference type="SAM" id="Phobius"/>
    </source>
</evidence>
<keyword evidence="1" id="KW-1133">Transmembrane helix</keyword>
<organism evidence="2 3">
    <name type="scientific">Roseicyclus persicicus</name>
    <dbReference type="NCBI Taxonomy" id="2650661"/>
    <lineage>
        <taxon>Bacteria</taxon>
        <taxon>Pseudomonadati</taxon>
        <taxon>Pseudomonadota</taxon>
        <taxon>Alphaproteobacteria</taxon>
        <taxon>Rhodobacterales</taxon>
        <taxon>Roseobacteraceae</taxon>
        <taxon>Roseicyclus</taxon>
    </lineage>
</organism>
<dbReference type="Proteomes" id="UP000526408">
    <property type="component" value="Unassembled WGS sequence"/>
</dbReference>
<keyword evidence="1" id="KW-0472">Membrane</keyword>
<evidence type="ECO:0000313" key="2">
    <source>
        <dbReference type="EMBL" id="NKX43295.1"/>
    </source>
</evidence>
<dbReference type="RefSeq" id="WP_168621673.1">
    <property type="nucleotide sequence ID" value="NZ_JAAZQQ010000001.1"/>
</dbReference>
<reference evidence="2 3" key="1">
    <citation type="submission" date="2020-04" db="EMBL/GenBank/DDBJ databases">
        <authorList>
            <person name="Yoon J."/>
        </authorList>
    </citation>
    <scope>NUCLEOTIDE SEQUENCE [LARGE SCALE GENOMIC DNA]</scope>
    <source>
        <strain evidence="2 3">KMU-115</strain>
    </source>
</reference>
<proteinExistence type="predicted"/>
<dbReference type="EMBL" id="JAAZQQ010000001">
    <property type="protein sequence ID" value="NKX43295.1"/>
    <property type="molecule type" value="Genomic_DNA"/>
</dbReference>
<feature type="transmembrane region" description="Helical" evidence="1">
    <location>
        <begin position="48"/>
        <end position="71"/>
    </location>
</feature>
<evidence type="ECO:0000313" key="3">
    <source>
        <dbReference type="Proteomes" id="UP000526408"/>
    </source>
</evidence>
<name>A0A7X6GVS5_9RHOB</name>
<feature type="transmembrane region" description="Helical" evidence="1">
    <location>
        <begin position="119"/>
        <end position="139"/>
    </location>
</feature>
<feature type="transmembrane region" description="Helical" evidence="1">
    <location>
        <begin position="18"/>
        <end position="36"/>
    </location>
</feature>
<feature type="transmembrane region" description="Helical" evidence="1">
    <location>
        <begin position="146"/>
        <end position="167"/>
    </location>
</feature>
<comment type="caution">
    <text evidence="2">The sequence shown here is derived from an EMBL/GenBank/DDBJ whole genome shotgun (WGS) entry which is preliminary data.</text>
</comment>
<keyword evidence="3" id="KW-1185">Reference proteome</keyword>
<protein>
    <submittedName>
        <fullName evidence="2">Uncharacterized protein</fullName>
    </submittedName>
</protein>